<evidence type="ECO:0000256" key="5">
    <source>
        <dbReference type="SAM" id="MobiDB-lite"/>
    </source>
</evidence>
<dbReference type="AlphaFoldDB" id="A0A4Y9XS42"/>
<dbReference type="GO" id="GO:0004475">
    <property type="term" value="F:mannose-1-phosphate guanylyltransferase (GTP) activity"/>
    <property type="evidence" value="ECO:0007669"/>
    <property type="project" value="InterPro"/>
</dbReference>
<organism evidence="9 10">
    <name type="scientific">Dentipellis fragilis</name>
    <dbReference type="NCBI Taxonomy" id="205917"/>
    <lineage>
        <taxon>Eukaryota</taxon>
        <taxon>Fungi</taxon>
        <taxon>Dikarya</taxon>
        <taxon>Basidiomycota</taxon>
        <taxon>Agaricomycotina</taxon>
        <taxon>Agaricomycetes</taxon>
        <taxon>Russulales</taxon>
        <taxon>Hericiaceae</taxon>
        <taxon>Dentipellis</taxon>
    </lineage>
</organism>
<dbReference type="InterPro" id="IPR008521">
    <property type="entry name" value="Mg_trans_NIPA"/>
</dbReference>
<dbReference type="Proteomes" id="UP000298327">
    <property type="component" value="Unassembled WGS sequence"/>
</dbReference>
<dbReference type="Pfam" id="PF05653">
    <property type="entry name" value="Mg_trans_NIPA"/>
    <property type="match status" value="2"/>
</dbReference>
<dbReference type="InterPro" id="IPR049577">
    <property type="entry name" value="GMPP_N"/>
</dbReference>
<feature type="compositionally biased region" description="Basic and acidic residues" evidence="5">
    <location>
        <begin position="413"/>
        <end position="423"/>
    </location>
</feature>
<dbReference type="InterPro" id="IPR005835">
    <property type="entry name" value="NTP_transferase_dom"/>
</dbReference>
<dbReference type="OrthoDB" id="5594057at2759"/>
<feature type="region of interest" description="Disordered" evidence="5">
    <location>
        <begin position="533"/>
        <end position="566"/>
    </location>
</feature>
<gene>
    <name evidence="9" type="ORF">EVG20_g10252</name>
</gene>
<feature type="transmembrane region" description="Helical" evidence="6">
    <location>
        <begin position="77"/>
        <end position="96"/>
    </location>
</feature>
<feature type="domain" description="Nucleotidyl transferase" evidence="7">
    <location>
        <begin position="706"/>
        <end position="989"/>
    </location>
</feature>
<dbReference type="InterPro" id="IPR054566">
    <property type="entry name" value="ManC/GMP-like_b-helix"/>
</dbReference>
<dbReference type="Pfam" id="PF00483">
    <property type="entry name" value="NTP_transferase"/>
    <property type="match status" value="1"/>
</dbReference>
<evidence type="ECO:0000256" key="1">
    <source>
        <dbReference type="ARBA" id="ARBA00004141"/>
    </source>
</evidence>
<dbReference type="Pfam" id="PF22640">
    <property type="entry name" value="ManC_GMP_beta-helix"/>
    <property type="match status" value="1"/>
</dbReference>
<feature type="transmembrane region" description="Helical" evidence="6">
    <location>
        <begin position="259"/>
        <end position="283"/>
    </location>
</feature>
<keyword evidence="10" id="KW-1185">Reference proteome</keyword>
<feature type="transmembrane region" description="Helical" evidence="6">
    <location>
        <begin position="137"/>
        <end position="156"/>
    </location>
</feature>
<evidence type="ECO:0000256" key="6">
    <source>
        <dbReference type="SAM" id="Phobius"/>
    </source>
</evidence>
<dbReference type="GO" id="GO:0009298">
    <property type="term" value="P:GDP-mannose biosynthetic process"/>
    <property type="evidence" value="ECO:0007669"/>
    <property type="project" value="TreeGrafter"/>
</dbReference>
<feature type="transmembrane region" description="Helical" evidence="6">
    <location>
        <begin position="108"/>
        <end position="128"/>
    </location>
</feature>
<dbReference type="Gene3D" id="1.10.3730.20">
    <property type="match status" value="1"/>
</dbReference>
<evidence type="ECO:0000256" key="2">
    <source>
        <dbReference type="ARBA" id="ARBA00022692"/>
    </source>
</evidence>
<dbReference type="InterPro" id="IPR051161">
    <property type="entry name" value="Mannose-6P_isomerase_type2"/>
</dbReference>
<keyword evidence="4 6" id="KW-0472">Membrane</keyword>
<evidence type="ECO:0000256" key="4">
    <source>
        <dbReference type="ARBA" id="ARBA00023136"/>
    </source>
</evidence>
<feature type="compositionally biased region" description="Acidic residues" evidence="5">
    <location>
        <begin position="430"/>
        <end position="447"/>
    </location>
</feature>
<accession>A0A4Y9XS42</accession>
<proteinExistence type="predicted"/>
<evidence type="ECO:0000313" key="10">
    <source>
        <dbReference type="Proteomes" id="UP000298327"/>
    </source>
</evidence>
<keyword evidence="2 6" id="KW-0812">Transmembrane</keyword>
<evidence type="ECO:0000259" key="7">
    <source>
        <dbReference type="Pfam" id="PF00483"/>
    </source>
</evidence>
<dbReference type="SUPFAM" id="SSF159283">
    <property type="entry name" value="Guanosine diphospho-D-mannose pyrophosphorylase/mannose-6-phosphate isomerase linker domain"/>
    <property type="match status" value="1"/>
</dbReference>
<name>A0A4Y9XS42_9AGAM</name>
<feature type="transmembrane region" description="Helical" evidence="6">
    <location>
        <begin position="176"/>
        <end position="196"/>
    </location>
</feature>
<feature type="region of interest" description="Disordered" evidence="5">
    <location>
        <begin position="392"/>
        <end position="464"/>
    </location>
</feature>
<feature type="region of interest" description="Disordered" evidence="5">
    <location>
        <begin position="476"/>
        <end position="515"/>
    </location>
</feature>
<protein>
    <submittedName>
        <fullName evidence="9">Uncharacterized protein</fullName>
    </submittedName>
</protein>
<keyword evidence="3 6" id="KW-1133">Transmembrane helix</keyword>
<feature type="transmembrane region" description="Helical" evidence="6">
    <location>
        <begin position="363"/>
        <end position="386"/>
    </location>
</feature>
<feature type="transmembrane region" description="Helical" evidence="6">
    <location>
        <begin position="33"/>
        <end position="57"/>
    </location>
</feature>
<dbReference type="PANTHER" id="PTHR46390:SF1">
    <property type="entry name" value="MANNOSE-1-PHOSPHATE GUANYLYLTRANSFERASE"/>
    <property type="match status" value="1"/>
</dbReference>
<evidence type="ECO:0000256" key="3">
    <source>
        <dbReference type="ARBA" id="ARBA00022989"/>
    </source>
</evidence>
<dbReference type="InterPro" id="IPR029044">
    <property type="entry name" value="Nucleotide-diphossugar_trans"/>
</dbReference>
<comment type="caution">
    <text evidence="9">The sequence shown here is derived from an EMBL/GenBank/DDBJ whole genome shotgun (WGS) entry which is preliminary data.</text>
</comment>
<sequence length="1066" mass="114372">MDTSFARQVSNETLPETLLEPIPDQVPAHHANAVVAFIIGLAIVLLASVLNAAGLNLTKLDHVRTSVIPKNLRRKDWLRPLWLLGMLLYILSQLIGSTLALEYMRAEYVAPLGSTSLIFNFLFARFLVGTPVTSTDIYGTIIVISGVIGIVAFGSINTGLSSETDAAHLAYLWGRGGWLGFFIVMSLALILLYIFTSQLELVLNSRADLSAEPFAGMTARLPRATNGGLLVRAKEKWDWIMVWIAEKLEAWTAGKDDKVVAWTLGIGWACCGGGMAGECLVFAKASVQLISGSLSHENPGNQLGHPAPIVTFIFLAVLAVMQIVCLNRGLKVYDSTLVVPVFYGVYTATGWLNSLIFNDSVDAFASWTLFLIFCSIMILISGVVLLTHKKPESTKPSERGIQLSAVPGHPTHKHDDKSADAEAGRASAEGDGEVVWDVGDASDDEDAEGTHTPRPNGGQSHAGEEGMHLMSDLAHEDDSVHPHPHPHPHQDPERPGVRSRSHSKSSYAGSDEAGEEFGLFKGGSSAVIDSARARQGWDASATSSLTRRVPHISRKPAGQAPEPADLPPALGVEVMFKQIMEVVQKSVSTPAASALRRSGLMVFAVQHSEIAELRMECTELRQANASLERQVRDGFQNHNSRGTPGFMTPAAPSSPQLRANKSPFLSPSSIPALAVPGAVYSHSPLGDNGHTSYFGPIREIPGFYVVIPAGGAGTRLWPLSRENHPKFLLDVTLQGRSLIQATWDRLLPLTGPSRTTVVAGPAHVKSITEQLPDLLLHNIFTEPGPKDSMAAIGLAAAVLAKRDPEAIIGSFAADHMISGDDAFLSAVSEAVQVAKKDYLVTIGIAPSHPSTGFGYVRLGDKLDIKEAPNARLVSSFKEKPDARTAAAYIATGSYRWNAGMFVTKATFLMNLLREYKPDLAEGLDKIAAVWDDEALRSRALADIWPGLEKIAIDNAVAEPAAMEGKVAVVPATFGWDDVGDFSSLADLLPAEANQPRVLGDAGLVLTEQVAGGIVVPGSGRLVACLGVDDLVIVDMPDTLLVTTRARSQEVKRLVKKAKDQGWKTLL</sequence>
<feature type="domain" description="MannoseP isomerase/GMP-like beta-helix" evidence="8">
    <location>
        <begin position="1012"/>
        <end position="1056"/>
    </location>
</feature>
<dbReference type="Gene3D" id="3.90.550.10">
    <property type="entry name" value="Spore Coat Polysaccharide Biosynthesis Protein SpsA, Chain A"/>
    <property type="match status" value="1"/>
</dbReference>
<evidence type="ECO:0000313" key="9">
    <source>
        <dbReference type="EMBL" id="TFY53134.1"/>
    </source>
</evidence>
<evidence type="ECO:0000259" key="8">
    <source>
        <dbReference type="Pfam" id="PF22640"/>
    </source>
</evidence>
<dbReference type="InterPro" id="IPR037185">
    <property type="entry name" value="EmrE-like"/>
</dbReference>
<reference evidence="9 10" key="1">
    <citation type="submission" date="2019-02" db="EMBL/GenBank/DDBJ databases">
        <title>Genome sequencing of the rare red list fungi Dentipellis fragilis.</title>
        <authorList>
            <person name="Buettner E."/>
            <person name="Kellner H."/>
        </authorList>
    </citation>
    <scope>NUCLEOTIDE SEQUENCE [LARGE SCALE GENOMIC DNA]</scope>
    <source>
        <strain evidence="9 10">DSM 105465</strain>
    </source>
</reference>
<dbReference type="SUPFAM" id="SSF103481">
    <property type="entry name" value="Multidrug resistance efflux transporter EmrE"/>
    <property type="match status" value="1"/>
</dbReference>
<comment type="subcellular location">
    <subcellularLocation>
        <location evidence="1">Membrane</location>
        <topology evidence="1">Multi-pass membrane protein</topology>
    </subcellularLocation>
</comment>
<dbReference type="GO" id="GO:0016020">
    <property type="term" value="C:membrane"/>
    <property type="evidence" value="ECO:0007669"/>
    <property type="project" value="UniProtKB-SubCell"/>
</dbReference>
<feature type="transmembrane region" description="Helical" evidence="6">
    <location>
        <begin position="303"/>
        <end position="325"/>
    </location>
</feature>
<dbReference type="GO" id="GO:0015095">
    <property type="term" value="F:magnesium ion transmembrane transporter activity"/>
    <property type="evidence" value="ECO:0007669"/>
    <property type="project" value="InterPro"/>
</dbReference>
<dbReference type="CDD" id="cd02509">
    <property type="entry name" value="GDP-M1P_Guanylyltransferase"/>
    <property type="match status" value="1"/>
</dbReference>
<dbReference type="EMBL" id="SEOQ01001196">
    <property type="protein sequence ID" value="TFY53134.1"/>
    <property type="molecule type" value="Genomic_DNA"/>
</dbReference>
<dbReference type="SUPFAM" id="SSF53448">
    <property type="entry name" value="Nucleotide-diphospho-sugar transferases"/>
    <property type="match status" value="1"/>
</dbReference>
<dbReference type="PANTHER" id="PTHR46390">
    <property type="entry name" value="MANNOSE-1-PHOSPHATE GUANYLYLTRANSFERASE"/>
    <property type="match status" value="1"/>
</dbReference>
<feature type="transmembrane region" description="Helical" evidence="6">
    <location>
        <begin position="337"/>
        <end position="357"/>
    </location>
</feature>